<name>A0A8K0CWV4_IGNLU</name>
<feature type="compositionally biased region" description="Polar residues" evidence="1">
    <location>
        <begin position="43"/>
        <end position="57"/>
    </location>
</feature>
<organism evidence="2 3">
    <name type="scientific">Ignelater luminosus</name>
    <name type="common">Cucubano</name>
    <name type="synonym">Pyrophorus luminosus</name>
    <dbReference type="NCBI Taxonomy" id="2038154"/>
    <lineage>
        <taxon>Eukaryota</taxon>
        <taxon>Metazoa</taxon>
        <taxon>Ecdysozoa</taxon>
        <taxon>Arthropoda</taxon>
        <taxon>Hexapoda</taxon>
        <taxon>Insecta</taxon>
        <taxon>Pterygota</taxon>
        <taxon>Neoptera</taxon>
        <taxon>Endopterygota</taxon>
        <taxon>Coleoptera</taxon>
        <taxon>Polyphaga</taxon>
        <taxon>Elateriformia</taxon>
        <taxon>Elateroidea</taxon>
        <taxon>Elateridae</taxon>
        <taxon>Agrypninae</taxon>
        <taxon>Pyrophorini</taxon>
        <taxon>Ignelater</taxon>
    </lineage>
</organism>
<feature type="compositionally biased region" description="Basic and acidic residues" evidence="1">
    <location>
        <begin position="62"/>
        <end position="75"/>
    </location>
</feature>
<feature type="region of interest" description="Disordered" evidence="1">
    <location>
        <begin position="25"/>
        <end position="75"/>
    </location>
</feature>
<evidence type="ECO:0000313" key="2">
    <source>
        <dbReference type="EMBL" id="KAF2892802.1"/>
    </source>
</evidence>
<feature type="compositionally biased region" description="Basic residues" evidence="1">
    <location>
        <begin position="98"/>
        <end position="112"/>
    </location>
</feature>
<dbReference type="Proteomes" id="UP000801492">
    <property type="component" value="Unassembled WGS sequence"/>
</dbReference>
<evidence type="ECO:0000313" key="3">
    <source>
        <dbReference type="Proteomes" id="UP000801492"/>
    </source>
</evidence>
<sequence>MLRQIKDLSDEDLRLFTKELNKYVNERLGTNPPTDDLTDEQNPHNTTSDYKMTPQKTTRNRTRQDSEADDINTKNRFDILQEEEDEMKANHFAERAPHKEKRGRIPPIILKK</sequence>
<comment type="caution">
    <text evidence="2">The sequence shown here is derived from an EMBL/GenBank/DDBJ whole genome shotgun (WGS) entry which is preliminary data.</text>
</comment>
<feature type="region of interest" description="Disordered" evidence="1">
    <location>
        <begin position="91"/>
        <end position="112"/>
    </location>
</feature>
<proteinExistence type="predicted"/>
<dbReference type="AlphaFoldDB" id="A0A8K0CWV4"/>
<keyword evidence="3" id="KW-1185">Reference proteome</keyword>
<evidence type="ECO:0000256" key="1">
    <source>
        <dbReference type="SAM" id="MobiDB-lite"/>
    </source>
</evidence>
<protein>
    <submittedName>
        <fullName evidence="2">Uncharacterized protein</fullName>
    </submittedName>
</protein>
<reference evidence="2" key="1">
    <citation type="submission" date="2019-08" db="EMBL/GenBank/DDBJ databases">
        <title>The genome of the North American firefly Photinus pyralis.</title>
        <authorList>
            <consortium name="Photinus pyralis genome working group"/>
            <person name="Fallon T.R."/>
            <person name="Sander Lower S.E."/>
            <person name="Weng J.-K."/>
        </authorList>
    </citation>
    <scope>NUCLEOTIDE SEQUENCE</scope>
    <source>
        <strain evidence="2">TRF0915ILg1</strain>
        <tissue evidence="2">Whole body</tissue>
    </source>
</reference>
<gene>
    <name evidence="2" type="ORF">ILUMI_13371</name>
</gene>
<dbReference type="EMBL" id="VTPC01008464">
    <property type="protein sequence ID" value="KAF2892802.1"/>
    <property type="molecule type" value="Genomic_DNA"/>
</dbReference>
<accession>A0A8K0CWV4</accession>